<evidence type="ECO:0000256" key="9">
    <source>
        <dbReference type="ARBA" id="ARBA00023136"/>
    </source>
</evidence>
<comment type="similarity">
    <text evidence="11 12">Belongs to the TonB-dependent receptor family.</text>
</comment>
<evidence type="ECO:0000256" key="2">
    <source>
        <dbReference type="ARBA" id="ARBA00022448"/>
    </source>
</evidence>
<comment type="subcellular location">
    <subcellularLocation>
        <location evidence="1 11">Cell outer membrane</location>
        <topology evidence="1 11">Multi-pass membrane protein</topology>
    </subcellularLocation>
</comment>
<dbReference type="Pfam" id="PF00593">
    <property type="entry name" value="TonB_dep_Rec_b-barrel"/>
    <property type="match status" value="1"/>
</dbReference>
<evidence type="ECO:0000256" key="8">
    <source>
        <dbReference type="ARBA" id="ARBA00023077"/>
    </source>
</evidence>
<accession>A0A5B8VLE3</accession>
<feature type="chain" id="PRO_5022772064" evidence="14">
    <location>
        <begin position="23"/>
        <end position="1090"/>
    </location>
</feature>
<evidence type="ECO:0000256" key="7">
    <source>
        <dbReference type="ARBA" id="ARBA00023065"/>
    </source>
</evidence>
<evidence type="ECO:0000256" key="11">
    <source>
        <dbReference type="PROSITE-ProRule" id="PRU01360"/>
    </source>
</evidence>
<dbReference type="Proteomes" id="UP000321291">
    <property type="component" value="Chromosome"/>
</dbReference>
<dbReference type="OrthoDB" id="9768177at2"/>
<feature type="region of interest" description="Disordered" evidence="13">
    <location>
        <begin position="380"/>
        <end position="399"/>
    </location>
</feature>
<evidence type="ECO:0000256" key="6">
    <source>
        <dbReference type="ARBA" id="ARBA00023004"/>
    </source>
</evidence>
<dbReference type="InterPro" id="IPR008969">
    <property type="entry name" value="CarboxyPept-like_regulatory"/>
</dbReference>
<evidence type="ECO:0000256" key="13">
    <source>
        <dbReference type="SAM" id="MobiDB-lite"/>
    </source>
</evidence>
<dbReference type="InterPro" id="IPR023996">
    <property type="entry name" value="TonB-dep_OMP_SusC/RagA"/>
</dbReference>
<reference evidence="17 18" key="1">
    <citation type="journal article" date="2017" name="Int. J. Syst. Evol. Microbiol.">
        <title>Arachidicoccus ginsenosidivorans sp. nov., with ginsenoside-converting activity isolated from ginseng cultivating soil.</title>
        <authorList>
            <person name="Siddiqi M.Z."/>
            <person name="Aslam Z."/>
            <person name="Im W.T."/>
        </authorList>
    </citation>
    <scope>NUCLEOTIDE SEQUENCE [LARGE SCALE GENOMIC DNA]</scope>
    <source>
        <strain evidence="17 18">Gsoil 809</strain>
    </source>
</reference>
<dbReference type="Gene3D" id="2.170.130.10">
    <property type="entry name" value="TonB-dependent receptor, plug domain"/>
    <property type="match status" value="1"/>
</dbReference>
<evidence type="ECO:0000256" key="5">
    <source>
        <dbReference type="ARBA" id="ARBA00022692"/>
    </source>
</evidence>
<organism evidence="17 18">
    <name type="scientific">Arachidicoccus ginsenosidivorans</name>
    <dbReference type="NCBI Taxonomy" id="496057"/>
    <lineage>
        <taxon>Bacteria</taxon>
        <taxon>Pseudomonadati</taxon>
        <taxon>Bacteroidota</taxon>
        <taxon>Chitinophagia</taxon>
        <taxon>Chitinophagales</taxon>
        <taxon>Chitinophagaceae</taxon>
        <taxon>Arachidicoccus</taxon>
    </lineage>
</organism>
<dbReference type="PROSITE" id="PS52016">
    <property type="entry name" value="TONB_DEPENDENT_REC_3"/>
    <property type="match status" value="1"/>
</dbReference>
<feature type="signal peptide" evidence="14">
    <location>
        <begin position="1"/>
        <end position="22"/>
    </location>
</feature>
<dbReference type="Gene3D" id="2.40.170.20">
    <property type="entry name" value="TonB-dependent receptor, beta-barrel domain"/>
    <property type="match status" value="1"/>
</dbReference>
<feature type="domain" description="TonB-dependent receptor-like beta-barrel" evidence="15">
    <location>
        <begin position="470"/>
        <end position="848"/>
    </location>
</feature>
<dbReference type="GO" id="GO:0009279">
    <property type="term" value="C:cell outer membrane"/>
    <property type="evidence" value="ECO:0007669"/>
    <property type="project" value="UniProtKB-SubCell"/>
</dbReference>
<evidence type="ECO:0000256" key="3">
    <source>
        <dbReference type="ARBA" id="ARBA00022452"/>
    </source>
</evidence>
<keyword evidence="7" id="KW-0406">Ion transport</keyword>
<name>A0A5B8VLE3_9BACT</name>
<dbReference type="RefSeq" id="WP_146781159.1">
    <property type="nucleotide sequence ID" value="NZ_CP042434.1"/>
</dbReference>
<dbReference type="PANTHER" id="PTHR32552">
    <property type="entry name" value="FERRICHROME IRON RECEPTOR-RELATED"/>
    <property type="match status" value="1"/>
</dbReference>
<keyword evidence="6" id="KW-0408">Iron</keyword>
<keyword evidence="5 11" id="KW-0812">Transmembrane</keyword>
<evidence type="ECO:0000256" key="1">
    <source>
        <dbReference type="ARBA" id="ARBA00004571"/>
    </source>
</evidence>
<proteinExistence type="inferred from homology"/>
<keyword evidence="4" id="KW-0410">Iron transport</keyword>
<evidence type="ECO:0000256" key="14">
    <source>
        <dbReference type="SAM" id="SignalP"/>
    </source>
</evidence>
<gene>
    <name evidence="17" type="ORF">FSB73_09000</name>
</gene>
<keyword evidence="14" id="KW-0732">Signal</keyword>
<dbReference type="AlphaFoldDB" id="A0A5B8VLE3"/>
<evidence type="ECO:0000313" key="17">
    <source>
        <dbReference type="EMBL" id="QEC71782.1"/>
    </source>
</evidence>
<keyword evidence="9 11" id="KW-0472">Membrane</keyword>
<keyword evidence="2 11" id="KW-0813">Transport</keyword>
<dbReference type="Pfam" id="PF13715">
    <property type="entry name" value="CarbopepD_reg_2"/>
    <property type="match status" value="1"/>
</dbReference>
<dbReference type="GO" id="GO:0006826">
    <property type="term" value="P:iron ion transport"/>
    <property type="evidence" value="ECO:0007669"/>
    <property type="project" value="UniProtKB-KW"/>
</dbReference>
<dbReference type="InterPro" id="IPR039426">
    <property type="entry name" value="TonB-dep_rcpt-like"/>
</dbReference>
<keyword evidence="10 11" id="KW-0998">Cell outer membrane</keyword>
<sequence>MRQKLLLLFCLCFVIFANSSFAQKRQINGTVKDEKGAPLTSASVTIKGTKLGTITDDGGHFSIAASSEDVLVITALNYQSLQVTVGEQNNIEVVLKPGNISELNDVVVTALGIKREKRTLGYATQEVKGDDLTQTTQNNVLNSLSGRAAGVQITAASGAVGAGSRIVLRGNNSFGNNQPLIVVDGVPISNAATNVGAYGSVDYGSGVQDIDPNDIASINVLKGANAAALYGYRAGNGVILITTKSGKSSGNRGIGVSYTGGISFENPYILPKYQNKYGQGSNGGEYVWKRDHPDMTYQEYAEMYGFKYVDGAGNGVNDNTDESWGPRLDIGLMIPQYNSPVDADGNRTATPWISHPDNVKNYFATGHTIDNHISISTNSDKGSTRFSMGHQKQTGTIPNTDQTKYNFSINSIQNLTSRLTAEGVINYVHIHNGNLIGQGYNSYNPMQSIGNWFGRQVDMKDLKANYKKVNDDGSLYNWNSSYHNNPYAEVYSVFNNARQKDRMFGYMSLSYEFSKWFNLKARAGDDWSTEFRKEISTSQELNNWLAGINGTFIQREYHLNELNLDLLASGGDQIGSSDFSIHYNAGANYRDYTQKNSTIGAGDLTVPNLFTIANAKGSTTQTMYDYHLRSNSIFGQASIGYKNWLNLDLSARNDWNSSLPAASRSFFYPSASLSWIFSDALGINHGILNYGKLRASWAKVGNATDPYQVFPTYTPITYTFNGVSMYRYPASLPALVLEPEMAKSIEAGLELQFFQNRIGLDATYYDKKTSNQIMNVDISAAGGSSGLVVNAGEIENKGIELQLHLGILRPTTPNGLSWDMDVNFAKNKNMVNKLYTDPNTGEKLESFNITGAWGITVDAIPGQAFGVIRGDKMVRDDNGNIVVDAEGLPTFESTQVLGNITPDWVGGVNNTFAYKNFHLGFLVDFRRGGDIYSVTDMFGGYTGVLAYTAEGNMREDGIILGKDYMTDKKFVKEDGTPNDIRASASDVFKKLTYANAGGSEFDVFSGSYIKLRQIEFGYTFPKSSLSKVDWLKGASLSLFSYNVALLKTSKGNKAHIDPETGFGVGNDGLGIEQGQIPSNRSIGLKLKLNF</sequence>
<keyword evidence="18" id="KW-1185">Reference proteome</keyword>
<dbReference type="InterPro" id="IPR012910">
    <property type="entry name" value="Plug_dom"/>
</dbReference>
<dbReference type="InterPro" id="IPR023997">
    <property type="entry name" value="TonB-dep_OMP_SusC/RagA_CS"/>
</dbReference>
<keyword evidence="8 12" id="KW-0798">TonB box</keyword>
<dbReference type="SUPFAM" id="SSF49464">
    <property type="entry name" value="Carboxypeptidase regulatory domain-like"/>
    <property type="match status" value="1"/>
</dbReference>
<evidence type="ECO:0000256" key="12">
    <source>
        <dbReference type="RuleBase" id="RU003357"/>
    </source>
</evidence>
<dbReference type="NCBIfam" id="TIGR04056">
    <property type="entry name" value="OMP_RagA_SusC"/>
    <property type="match status" value="1"/>
</dbReference>
<dbReference type="PANTHER" id="PTHR32552:SF81">
    <property type="entry name" value="TONB-DEPENDENT OUTER MEMBRANE RECEPTOR"/>
    <property type="match status" value="1"/>
</dbReference>
<keyword evidence="3 11" id="KW-1134">Transmembrane beta strand</keyword>
<dbReference type="SUPFAM" id="SSF56935">
    <property type="entry name" value="Porins"/>
    <property type="match status" value="1"/>
</dbReference>
<dbReference type="Pfam" id="PF07715">
    <property type="entry name" value="Plug"/>
    <property type="match status" value="1"/>
</dbReference>
<evidence type="ECO:0000259" key="16">
    <source>
        <dbReference type="Pfam" id="PF07715"/>
    </source>
</evidence>
<evidence type="ECO:0000256" key="10">
    <source>
        <dbReference type="ARBA" id="ARBA00023237"/>
    </source>
</evidence>
<evidence type="ECO:0000256" key="4">
    <source>
        <dbReference type="ARBA" id="ARBA00022496"/>
    </source>
</evidence>
<feature type="domain" description="TonB-dependent receptor plug" evidence="16">
    <location>
        <begin position="117"/>
        <end position="238"/>
    </location>
</feature>
<dbReference type="EMBL" id="CP042434">
    <property type="protein sequence ID" value="QEC71782.1"/>
    <property type="molecule type" value="Genomic_DNA"/>
</dbReference>
<dbReference type="KEGG" id="agi:FSB73_09000"/>
<dbReference type="InterPro" id="IPR036942">
    <property type="entry name" value="Beta-barrel_TonB_sf"/>
</dbReference>
<evidence type="ECO:0000313" key="18">
    <source>
        <dbReference type="Proteomes" id="UP000321291"/>
    </source>
</evidence>
<dbReference type="Gene3D" id="2.60.40.1120">
    <property type="entry name" value="Carboxypeptidase-like, regulatory domain"/>
    <property type="match status" value="1"/>
</dbReference>
<evidence type="ECO:0000259" key="15">
    <source>
        <dbReference type="Pfam" id="PF00593"/>
    </source>
</evidence>
<dbReference type="NCBIfam" id="TIGR04057">
    <property type="entry name" value="SusC_RagA_signa"/>
    <property type="match status" value="1"/>
</dbReference>
<dbReference type="InterPro" id="IPR037066">
    <property type="entry name" value="Plug_dom_sf"/>
</dbReference>
<dbReference type="InterPro" id="IPR000531">
    <property type="entry name" value="Beta-barrel_TonB"/>
</dbReference>
<protein>
    <submittedName>
        <fullName evidence="17">SusC/RagA family TonB-linked outer membrane protein</fullName>
    </submittedName>
</protein>